<dbReference type="Gene3D" id="3.40.50.720">
    <property type="entry name" value="NAD(P)-binding Rossmann-like Domain"/>
    <property type="match status" value="1"/>
</dbReference>
<keyword evidence="3" id="KW-0597">Phosphoprotein</keyword>
<dbReference type="SUPFAM" id="SSF51735">
    <property type="entry name" value="NAD(P)-binding Rossmann-fold domains"/>
    <property type="match status" value="2"/>
</dbReference>
<dbReference type="InterPro" id="IPR036736">
    <property type="entry name" value="ACP-like_sf"/>
</dbReference>
<evidence type="ECO:0000313" key="8">
    <source>
        <dbReference type="EMBL" id="ECC3916899.1"/>
    </source>
</evidence>
<dbReference type="InterPro" id="IPR029058">
    <property type="entry name" value="AB_hydrolase_fold"/>
</dbReference>
<feature type="non-terminal residue" evidence="8">
    <location>
        <position position="1"/>
    </location>
</feature>
<dbReference type="SMART" id="SM00826">
    <property type="entry name" value="PKS_DH"/>
    <property type="match status" value="1"/>
</dbReference>
<evidence type="ECO:0000259" key="7">
    <source>
        <dbReference type="PROSITE" id="PS52019"/>
    </source>
</evidence>
<feature type="region of interest" description="C-terminal hotdog fold" evidence="5">
    <location>
        <begin position="130"/>
        <end position="268"/>
    </location>
</feature>
<dbReference type="InterPro" id="IPR006162">
    <property type="entry name" value="Ppantetheine_attach_site"/>
</dbReference>
<feature type="region of interest" description="N-terminal hotdog fold" evidence="5">
    <location>
        <begin position="1"/>
        <end position="116"/>
    </location>
</feature>
<evidence type="ECO:0000256" key="1">
    <source>
        <dbReference type="ARBA" id="ARBA00006484"/>
    </source>
</evidence>
<feature type="active site" description="Proton donor; for dehydratase activity" evidence="5">
    <location>
        <position position="190"/>
    </location>
</feature>
<dbReference type="InterPro" id="IPR057326">
    <property type="entry name" value="KR_dom"/>
</dbReference>
<protein>
    <submittedName>
        <fullName evidence="8">SDR family NAD(P)-dependent oxidoreductase</fullName>
    </submittedName>
</protein>
<dbReference type="InterPro" id="IPR009081">
    <property type="entry name" value="PP-bd_ACP"/>
</dbReference>
<keyword evidence="2" id="KW-0596">Phosphopantetheine</keyword>
<dbReference type="PROSITE" id="PS52019">
    <property type="entry name" value="PKS_MFAS_DH"/>
    <property type="match status" value="1"/>
</dbReference>
<dbReference type="PANTHER" id="PTHR43775">
    <property type="entry name" value="FATTY ACID SYNTHASE"/>
    <property type="match status" value="1"/>
</dbReference>
<keyword evidence="4" id="KW-0808">Transferase</keyword>
<dbReference type="InterPro" id="IPR049552">
    <property type="entry name" value="PKS_DH_N"/>
</dbReference>
<dbReference type="InterPro" id="IPR049551">
    <property type="entry name" value="PKS_DH_C"/>
</dbReference>
<dbReference type="SMART" id="SM01294">
    <property type="entry name" value="PKS_PP_betabranch"/>
    <property type="match status" value="1"/>
</dbReference>
<dbReference type="PROSITE" id="PS00012">
    <property type="entry name" value="PHOSPHOPANTETHEINE"/>
    <property type="match status" value="1"/>
</dbReference>
<dbReference type="Pfam" id="PF00975">
    <property type="entry name" value="Thioesterase"/>
    <property type="match status" value="1"/>
</dbReference>
<dbReference type="SUPFAM" id="SSF53474">
    <property type="entry name" value="alpha/beta-Hydrolases"/>
    <property type="match status" value="1"/>
</dbReference>
<dbReference type="Gene3D" id="1.10.1200.10">
    <property type="entry name" value="ACP-like"/>
    <property type="match status" value="1"/>
</dbReference>
<dbReference type="InterPro" id="IPR049900">
    <property type="entry name" value="PKS_mFAS_DH"/>
</dbReference>
<name>A0A5Y1YCZ9_SALDZ</name>
<dbReference type="Gene3D" id="3.40.50.1820">
    <property type="entry name" value="alpha/beta hydrolase"/>
    <property type="match status" value="1"/>
</dbReference>
<accession>A0A5Y1YCZ9</accession>
<dbReference type="Gene3D" id="3.10.129.110">
    <property type="entry name" value="Polyketide synthase dehydratase"/>
    <property type="match status" value="1"/>
</dbReference>
<dbReference type="PROSITE" id="PS50075">
    <property type="entry name" value="CARRIER"/>
    <property type="match status" value="1"/>
</dbReference>
<comment type="caution">
    <text evidence="8">The sequence shown here is derived from an EMBL/GenBank/DDBJ whole genome shotgun (WGS) entry which is preliminary data.</text>
</comment>
<dbReference type="Pfam" id="PF14765">
    <property type="entry name" value="PS-DH"/>
    <property type="match status" value="1"/>
</dbReference>
<dbReference type="Proteomes" id="UP000839735">
    <property type="component" value="Unassembled WGS sequence"/>
</dbReference>
<reference evidence="8" key="1">
    <citation type="submission" date="2018-08" db="EMBL/GenBank/DDBJ databases">
        <authorList>
            <person name="Ashton P.M."/>
            <person name="Dallman T."/>
            <person name="Nair S."/>
            <person name="De Pinna E."/>
            <person name="Peters T."/>
            <person name="Grant K."/>
        </authorList>
    </citation>
    <scope>NUCLEOTIDE SEQUENCE [LARGE SCALE GENOMIC DNA]</scope>
    <source>
        <strain evidence="8">294779</strain>
    </source>
</reference>
<dbReference type="InterPro" id="IPR042104">
    <property type="entry name" value="PKS_dehydratase_sf"/>
</dbReference>
<proteinExistence type="inferred from homology"/>
<dbReference type="Pfam" id="PF21089">
    <property type="entry name" value="PKS_DH_N"/>
    <property type="match status" value="1"/>
</dbReference>
<dbReference type="PANTHER" id="PTHR43775:SF37">
    <property type="entry name" value="SI:DKEY-61P9.11"/>
    <property type="match status" value="1"/>
</dbReference>
<dbReference type="InterPro" id="IPR001031">
    <property type="entry name" value="Thioesterase"/>
</dbReference>
<evidence type="ECO:0000256" key="4">
    <source>
        <dbReference type="ARBA" id="ARBA00022679"/>
    </source>
</evidence>
<feature type="active site" description="Proton acceptor; for dehydratase activity" evidence="5">
    <location>
        <position position="26"/>
    </location>
</feature>
<dbReference type="CDD" id="cd08955">
    <property type="entry name" value="KR_2_FAS_SDR_x"/>
    <property type="match status" value="1"/>
</dbReference>
<dbReference type="GO" id="GO:0031177">
    <property type="term" value="F:phosphopantetheine binding"/>
    <property type="evidence" value="ECO:0007669"/>
    <property type="project" value="InterPro"/>
</dbReference>
<dbReference type="Pfam" id="PF00550">
    <property type="entry name" value="PP-binding"/>
    <property type="match status" value="1"/>
</dbReference>
<dbReference type="Pfam" id="PF08659">
    <property type="entry name" value="KR"/>
    <property type="match status" value="1"/>
</dbReference>
<dbReference type="InterPro" id="IPR020806">
    <property type="entry name" value="PKS_PP-bd"/>
</dbReference>
<dbReference type="AlphaFoldDB" id="A0A5Y1YCZ9"/>
<dbReference type="SMART" id="SM00822">
    <property type="entry name" value="PKS_KR"/>
    <property type="match status" value="1"/>
</dbReference>
<evidence type="ECO:0000259" key="6">
    <source>
        <dbReference type="PROSITE" id="PS50075"/>
    </source>
</evidence>
<comment type="similarity">
    <text evidence="1">Belongs to the short-chain dehydrogenases/reductases (SDR) family.</text>
</comment>
<feature type="domain" description="PKS/mFAS DH" evidence="7">
    <location>
        <begin position="1"/>
        <end position="268"/>
    </location>
</feature>
<organism evidence="8">
    <name type="scientific">Salmonella diarizonae</name>
    <dbReference type="NCBI Taxonomy" id="59204"/>
    <lineage>
        <taxon>Bacteria</taxon>
        <taxon>Pseudomonadati</taxon>
        <taxon>Pseudomonadota</taxon>
        <taxon>Gammaproteobacteria</taxon>
        <taxon>Enterobacterales</taxon>
        <taxon>Enterobacteriaceae</taxon>
        <taxon>Salmonella</taxon>
    </lineage>
</organism>
<sequence>RIDLAEEGAIFESLITRTTHGWLYDHIIGELAVVPGAGIGELIRAAGAAYFNSADVSVSTLILQSPLILGEDGQHIQVTINDNEGIHEVIVWSRETQEKIWKLHATAEVEGGSGTCPTPLDLAAIKVRCERQSDTDEVYQRFADLGLPYGPAFRGMQAIHTNENEVLASLKVLDEIRDVPRFGIHPVLLDSAFQAYLSVNRSDVLQLPFSIDSFVTYRNAPREVYAWVKGKKTGNNIITDVVVCDHDGNILTEVKGLHGRPTYPLTFLSGHSLASSIYKIRWDKTEENVPQINGSYLIIAHPGEVIAERVAVLLRDGGNACEVIDYTQLAMAPLVDNIVCCFGFSKGFAETNWGPLSHGLAVLRHLEQKNSGARLWWVTRGAVEFNGDIPCDIAQYGVWGAGRTLMHEYPHTHCTLIDIGQGGDATALAEAIIRDDAEREVVLTAKGRYVPRLVQATGIDSSPLLSLTGTVLISGGLGAIGLQIAHCLVKAGVPHLILTGRRGFETPGAVEAVLALEQRGAKVTVIAADIADPQEVGQLLGAVPHDLPLQGVVHAAGVLDDAILQDHDEERLAKIFSAKVQGAFNLDVQTRSLDLTFFVLFSSIAGTLGSAGQGGYAAANACLDAIASNRRKLGLAGQSLAWGLWTDDNSQALGVAASLNDAQHVRIEKNGLGVVKSSLGCRLFEAVAGSSESRLLLSPIDAERLRMNFKEEVPYLWKDLLKTTGNSVVRSSRSHHKVDLSSIAESARFNTIVEILRDEIMSVLSISETEVQVNRPLSELGLDSLMAVELRNALRKRTGKTLPATLAFDYPTITNMAVFIAEQFTGHDTELQSTRVEYVNSGMPQSVLFSQLNYPERPKMRVFFFPYAGGSADSALRLVKYFPDDVEVHALNYPGRGNIDVDKLRRDIISEITQYADKPYLIVGHSMGAMFAHDAVKSLSENKVLPPILLVVSGFPQPTRYVKMKEKLEKGGASNFIYDISSTISEQNLPQDLIEEFARDMKLGFGLPIDTRVIDVPIIAMAGIRDPLVSKEELDEWRAITSSEFSCYQLPGGHHYWFEEKNSSEFINRIVSAVQYIGL</sequence>
<evidence type="ECO:0000256" key="5">
    <source>
        <dbReference type="PROSITE-ProRule" id="PRU01363"/>
    </source>
</evidence>
<dbReference type="InterPro" id="IPR013968">
    <property type="entry name" value="PKS_KR"/>
</dbReference>
<dbReference type="GO" id="GO:0006633">
    <property type="term" value="P:fatty acid biosynthetic process"/>
    <property type="evidence" value="ECO:0007669"/>
    <property type="project" value="TreeGrafter"/>
</dbReference>
<dbReference type="SMART" id="SM00823">
    <property type="entry name" value="PKS_PP"/>
    <property type="match status" value="1"/>
</dbReference>
<dbReference type="InterPro" id="IPR050091">
    <property type="entry name" value="PKS_NRPS_Biosynth_Enz"/>
</dbReference>
<dbReference type="EMBL" id="AAIBIC010000040">
    <property type="protein sequence ID" value="ECC3916899.1"/>
    <property type="molecule type" value="Genomic_DNA"/>
</dbReference>
<dbReference type="GO" id="GO:0004312">
    <property type="term" value="F:fatty acid synthase activity"/>
    <property type="evidence" value="ECO:0007669"/>
    <property type="project" value="TreeGrafter"/>
</dbReference>
<dbReference type="InterPro" id="IPR020807">
    <property type="entry name" value="PKS_DH"/>
</dbReference>
<gene>
    <name evidence="8" type="ORF">CTQ69_23645</name>
</gene>
<feature type="domain" description="Carrier" evidence="6">
    <location>
        <begin position="747"/>
        <end position="824"/>
    </location>
</feature>
<evidence type="ECO:0000256" key="3">
    <source>
        <dbReference type="ARBA" id="ARBA00022553"/>
    </source>
</evidence>
<evidence type="ECO:0000256" key="2">
    <source>
        <dbReference type="ARBA" id="ARBA00022450"/>
    </source>
</evidence>
<dbReference type="InterPro" id="IPR036291">
    <property type="entry name" value="NAD(P)-bd_dom_sf"/>
</dbReference>